<accession>A0A1J8NFJ5</accession>
<evidence type="ECO:0000313" key="3">
    <source>
        <dbReference type="EMBL" id="OIZ94105.1"/>
    </source>
</evidence>
<feature type="compositionally biased region" description="Polar residues" evidence="1">
    <location>
        <begin position="156"/>
        <end position="167"/>
    </location>
</feature>
<dbReference type="Proteomes" id="UP000183924">
    <property type="component" value="Unassembled WGS sequence"/>
</dbReference>
<protein>
    <submittedName>
        <fullName evidence="3">Uncharacterized protein</fullName>
    </submittedName>
</protein>
<proteinExistence type="predicted"/>
<organism evidence="3 4">
    <name type="scientific">Candidatus Rickettsiella isopodorum</name>
    <dbReference type="NCBI Taxonomy" id="1225476"/>
    <lineage>
        <taxon>Bacteria</taxon>
        <taxon>Pseudomonadati</taxon>
        <taxon>Pseudomonadota</taxon>
        <taxon>Gammaproteobacteria</taxon>
        <taxon>Legionellales</taxon>
        <taxon>Coxiellaceae</taxon>
        <taxon>Rickettsiella</taxon>
    </lineage>
</organism>
<keyword evidence="2" id="KW-0732">Signal</keyword>
<feature type="chain" id="PRO_5009649141" evidence="2">
    <location>
        <begin position="25"/>
        <end position="173"/>
    </location>
</feature>
<dbReference type="RefSeq" id="WP_071662599.1">
    <property type="nucleotide sequence ID" value="NZ_LUKY01000033.1"/>
</dbReference>
<evidence type="ECO:0000256" key="2">
    <source>
        <dbReference type="SAM" id="SignalP"/>
    </source>
</evidence>
<feature type="region of interest" description="Disordered" evidence="1">
    <location>
        <begin position="131"/>
        <end position="173"/>
    </location>
</feature>
<dbReference type="AlphaFoldDB" id="A0A1J8NFJ5"/>
<keyword evidence="4" id="KW-1185">Reference proteome</keyword>
<evidence type="ECO:0000256" key="1">
    <source>
        <dbReference type="SAM" id="MobiDB-lite"/>
    </source>
</evidence>
<dbReference type="EMBL" id="LUKY01000033">
    <property type="protein sequence ID" value="OIZ94105.1"/>
    <property type="molecule type" value="Genomic_DNA"/>
</dbReference>
<dbReference type="OrthoDB" id="9927470at2"/>
<feature type="compositionally biased region" description="Polar residues" evidence="1">
    <location>
        <begin position="139"/>
        <end position="148"/>
    </location>
</feature>
<gene>
    <name evidence="3" type="ORF">A1D18_04375</name>
</gene>
<name>A0A1J8NFJ5_9COXI</name>
<reference evidence="3 4" key="1">
    <citation type="submission" date="2016-03" db="EMBL/GenBank/DDBJ databases">
        <title>Comparative genomics of Rickettsiella.</title>
        <authorList>
            <person name="Chandler C."/>
            <person name="Wang Y."/>
        </authorList>
    </citation>
    <scope>NUCLEOTIDE SEQUENCE [LARGE SCALE GENOMIC DNA]</scope>
    <source>
        <strain evidence="3 4">RCFS May 2013</strain>
    </source>
</reference>
<evidence type="ECO:0000313" key="4">
    <source>
        <dbReference type="Proteomes" id="UP000183924"/>
    </source>
</evidence>
<dbReference type="STRING" id="1225476.A1D18_04375"/>
<feature type="compositionally biased region" description="Polar residues" evidence="1">
    <location>
        <begin position="64"/>
        <end position="82"/>
    </location>
</feature>
<comment type="caution">
    <text evidence="3">The sequence shown here is derived from an EMBL/GenBank/DDBJ whole genome shotgun (WGS) entry which is preliminary data.</text>
</comment>
<feature type="region of interest" description="Disordered" evidence="1">
    <location>
        <begin position="59"/>
        <end position="111"/>
    </location>
</feature>
<feature type="signal peptide" evidence="2">
    <location>
        <begin position="1"/>
        <end position="24"/>
    </location>
</feature>
<sequence length="173" mass="18940">MLKAWLSRCAIIFLSYSFIGLAHAYSESTKSDPLQTYRDEIKQSETNASQAVLNALKANADPENVTQQNQTVSPTAKPTPRSNNDKAFIPDNTPANSTHSSDKNPWLQPNPWAKQPPNIWEKNAKINPYANAPIPGPTTPNVSANATTPAPPNIFAHSQPNSNTNQVRPHANF</sequence>